<gene>
    <name evidence="1" type="ORF">EAI_06103</name>
</gene>
<sequence>CINHSDKFCYICGQYVLEKQRCDINNAIKVSYFQYFNHEIQH</sequence>
<feature type="non-terminal residue" evidence="1">
    <location>
        <position position="42"/>
    </location>
</feature>
<dbReference type="EMBL" id="GL445342">
    <property type="protein sequence ID" value="EFN89766.1"/>
    <property type="molecule type" value="Genomic_DNA"/>
</dbReference>
<reference evidence="1 2" key="1">
    <citation type="journal article" date="2010" name="Science">
        <title>Genomic comparison of the ants Camponotus floridanus and Harpegnathos saltator.</title>
        <authorList>
            <person name="Bonasio R."/>
            <person name="Zhang G."/>
            <person name="Ye C."/>
            <person name="Mutti N.S."/>
            <person name="Fang X."/>
            <person name="Qin N."/>
            <person name="Donahue G."/>
            <person name="Yang P."/>
            <person name="Li Q."/>
            <person name="Li C."/>
            <person name="Zhang P."/>
            <person name="Huang Z."/>
            <person name="Berger S.L."/>
            <person name="Reinberg D."/>
            <person name="Wang J."/>
            <person name="Liebig J."/>
        </authorList>
    </citation>
    <scope>NUCLEOTIDE SEQUENCE [LARGE SCALE GENOMIC DNA]</scope>
    <source>
        <strain evidence="1 2">R22 G/1</strain>
    </source>
</reference>
<dbReference type="Proteomes" id="UP000008237">
    <property type="component" value="Unassembled WGS sequence"/>
</dbReference>
<accession>E2B3G4</accession>
<keyword evidence="2" id="KW-1185">Reference proteome</keyword>
<proteinExistence type="predicted"/>
<dbReference type="AlphaFoldDB" id="E2B3G4"/>
<dbReference type="InParanoid" id="E2B3G4"/>
<name>E2B3G4_HARSA</name>
<protein>
    <submittedName>
        <fullName evidence="1">Uncharacterized protein</fullName>
    </submittedName>
</protein>
<evidence type="ECO:0000313" key="1">
    <source>
        <dbReference type="EMBL" id="EFN89766.1"/>
    </source>
</evidence>
<feature type="non-terminal residue" evidence="1">
    <location>
        <position position="1"/>
    </location>
</feature>
<evidence type="ECO:0000313" key="2">
    <source>
        <dbReference type="Proteomes" id="UP000008237"/>
    </source>
</evidence>
<organism evidence="2">
    <name type="scientific">Harpegnathos saltator</name>
    <name type="common">Jerdon's jumping ant</name>
    <dbReference type="NCBI Taxonomy" id="610380"/>
    <lineage>
        <taxon>Eukaryota</taxon>
        <taxon>Metazoa</taxon>
        <taxon>Ecdysozoa</taxon>
        <taxon>Arthropoda</taxon>
        <taxon>Hexapoda</taxon>
        <taxon>Insecta</taxon>
        <taxon>Pterygota</taxon>
        <taxon>Neoptera</taxon>
        <taxon>Endopterygota</taxon>
        <taxon>Hymenoptera</taxon>
        <taxon>Apocrita</taxon>
        <taxon>Aculeata</taxon>
        <taxon>Formicoidea</taxon>
        <taxon>Formicidae</taxon>
        <taxon>Ponerinae</taxon>
        <taxon>Ponerini</taxon>
        <taxon>Harpegnathos</taxon>
    </lineage>
</organism>